<dbReference type="PANTHER" id="PTHR31321:SF130">
    <property type="entry name" value="PECTINESTERASE CATALYTIC DOMAIN-CONTAINING PROTEIN"/>
    <property type="match status" value="1"/>
</dbReference>
<feature type="chain" id="PRO_5035968183" description="Pectinesterase" evidence="10">
    <location>
        <begin position="26"/>
        <end position="378"/>
    </location>
</feature>
<dbReference type="PROSITE" id="PS00503">
    <property type="entry name" value="PECTINESTERASE_2"/>
    <property type="match status" value="1"/>
</dbReference>
<keyword evidence="6" id="KW-0325">Glycoprotein</keyword>
<evidence type="ECO:0000313" key="12">
    <source>
        <dbReference type="EMBL" id="KAG0592489.1"/>
    </source>
</evidence>
<dbReference type="EMBL" id="CM026421">
    <property type="protein sequence ID" value="KAG0592489.1"/>
    <property type="molecule type" value="Genomic_DNA"/>
</dbReference>
<dbReference type="PANTHER" id="PTHR31321">
    <property type="entry name" value="ACYL-COA THIOESTER HYDROLASE YBHC-RELATED"/>
    <property type="match status" value="1"/>
</dbReference>
<dbReference type="InterPro" id="IPR000070">
    <property type="entry name" value="Pectinesterase_cat"/>
</dbReference>
<keyword evidence="5 10" id="KW-0063">Aspartyl esterase</keyword>
<dbReference type="GO" id="GO:0045490">
    <property type="term" value="P:pectin catabolic process"/>
    <property type="evidence" value="ECO:0007669"/>
    <property type="project" value="UniProtKB-UniRule"/>
</dbReference>
<dbReference type="Pfam" id="PF01095">
    <property type="entry name" value="Pectinesterase"/>
    <property type="match status" value="1"/>
</dbReference>
<evidence type="ECO:0000256" key="3">
    <source>
        <dbReference type="ARBA" id="ARBA00013229"/>
    </source>
</evidence>
<comment type="function">
    <text evidence="8">Acts in the modification of cell walls via demethylesterification of cell wall pectin.</text>
</comment>
<reference evidence="12" key="1">
    <citation type="submission" date="2020-06" db="EMBL/GenBank/DDBJ databases">
        <title>WGS assembly of Ceratodon purpureus strain R40.</title>
        <authorList>
            <person name="Carey S.B."/>
            <person name="Jenkins J."/>
            <person name="Shu S."/>
            <person name="Lovell J.T."/>
            <person name="Sreedasyam A."/>
            <person name="Maumus F."/>
            <person name="Tiley G.P."/>
            <person name="Fernandez-Pozo N."/>
            <person name="Barry K."/>
            <person name="Chen C."/>
            <person name="Wang M."/>
            <person name="Lipzen A."/>
            <person name="Daum C."/>
            <person name="Saski C.A."/>
            <person name="Payton A.C."/>
            <person name="Mcbreen J.C."/>
            <person name="Conrad R.E."/>
            <person name="Kollar L.M."/>
            <person name="Olsson S."/>
            <person name="Huttunen S."/>
            <person name="Landis J.B."/>
            <person name="Wickett N.J."/>
            <person name="Johnson M.G."/>
            <person name="Rensing S.A."/>
            <person name="Grimwood J."/>
            <person name="Schmutz J."/>
            <person name="Mcdaniel S.F."/>
        </authorList>
    </citation>
    <scope>NUCLEOTIDE SEQUENCE</scope>
    <source>
        <strain evidence="12">R40</strain>
    </source>
</reference>
<feature type="signal peptide" evidence="10">
    <location>
        <begin position="1"/>
        <end position="25"/>
    </location>
</feature>
<dbReference type="InterPro" id="IPR012334">
    <property type="entry name" value="Pectin_lyas_fold"/>
</dbReference>
<feature type="active site" evidence="9">
    <location>
        <position position="236"/>
    </location>
</feature>
<gene>
    <name evidence="12" type="ORF">KC19_1G256400</name>
</gene>
<dbReference type="Gene3D" id="2.160.20.10">
    <property type="entry name" value="Single-stranded right-handed beta-helix, Pectin lyase-like"/>
    <property type="match status" value="1"/>
</dbReference>
<evidence type="ECO:0000256" key="9">
    <source>
        <dbReference type="PROSITE-ProRule" id="PRU10040"/>
    </source>
</evidence>
<sequence>MAPYQRMFTLWSCLLMVLSVDVCSARGAQDLRSVFTGHTKFAKEHRLLDLNSEKKSASTHDQFAGFKQTSKNSVNKVGSGGNHFYVSRTGTANFNRIQDAIDNIPEYNEQWVQIDIAAGVYHEKVIIPYNKPFISLQGAGLTSTTIINSETASKSGTADSATFTVWAPNFVARGIGFVNAAPPAKPGAVNGQAVAVLLAADKAAFYGCGMYGGQDTLFDYAGRHYFKDCYISGTIDFIFGNAKSVFKNVELHAMAQDSMISGSLTAQKRSSSNEDTGFVFIDCKITGTGKVYLGRAWGPYSRTVYINTYMENIIIPEGWQDWGSSQRQKTVYYGQFQCSGPGSDQSKRVAWSHELSDSEASQYMQLSWIDGQTWLPQT</sequence>
<keyword evidence="10" id="KW-0732">Signal</keyword>
<dbReference type="Proteomes" id="UP000822688">
    <property type="component" value="Chromosome 1"/>
</dbReference>
<evidence type="ECO:0000256" key="8">
    <source>
        <dbReference type="ARBA" id="ARBA00057335"/>
    </source>
</evidence>
<evidence type="ECO:0000313" key="13">
    <source>
        <dbReference type="Proteomes" id="UP000822688"/>
    </source>
</evidence>
<evidence type="ECO:0000256" key="7">
    <source>
        <dbReference type="ARBA" id="ARBA00047928"/>
    </source>
</evidence>
<dbReference type="OrthoDB" id="2019149at2759"/>
<evidence type="ECO:0000256" key="1">
    <source>
        <dbReference type="ARBA" id="ARBA00005184"/>
    </source>
</evidence>
<keyword evidence="13" id="KW-1185">Reference proteome</keyword>
<protein>
    <recommendedName>
        <fullName evidence="3 10">Pectinesterase</fullName>
        <ecNumber evidence="3 10">3.1.1.11</ecNumber>
    </recommendedName>
</protein>
<comment type="pathway">
    <text evidence="1 10">Glycan metabolism; pectin degradation; 2-dehydro-3-deoxy-D-gluconate from pectin: step 1/5.</text>
</comment>
<dbReference type="GO" id="GO:0042545">
    <property type="term" value="P:cell wall modification"/>
    <property type="evidence" value="ECO:0007669"/>
    <property type="project" value="UniProtKB-UniRule"/>
</dbReference>
<dbReference type="FunFam" id="2.160.20.10:FF:000013">
    <property type="entry name" value="Pectinesterase"/>
    <property type="match status" value="1"/>
</dbReference>
<evidence type="ECO:0000256" key="4">
    <source>
        <dbReference type="ARBA" id="ARBA00022801"/>
    </source>
</evidence>
<organism evidence="12 13">
    <name type="scientific">Ceratodon purpureus</name>
    <name type="common">Fire moss</name>
    <name type="synonym">Dicranum purpureum</name>
    <dbReference type="NCBI Taxonomy" id="3225"/>
    <lineage>
        <taxon>Eukaryota</taxon>
        <taxon>Viridiplantae</taxon>
        <taxon>Streptophyta</taxon>
        <taxon>Embryophyta</taxon>
        <taxon>Bryophyta</taxon>
        <taxon>Bryophytina</taxon>
        <taxon>Bryopsida</taxon>
        <taxon>Dicranidae</taxon>
        <taxon>Pseudoditrichales</taxon>
        <taxon>Ditrichaceae</taxon>
        <taxon>Ceratodon</taxon>
    </lineage>
</organism>
<proteinExistence type="inferred from homology"/>
<dbReference type="SUPFAM" id="SSF51126">
    <property type="entry name" value="Pectin lyase-like"/>
    <property type="match status" value="1"/>
</dbReference>
<dbReference type="EC" id="3.1.1.11" evidence="3 10"/>
<evidence type="ECO:0000256" key="5">
    <source>
        <dbReference type="ARBA" id="ARBA00023085"/>
    </source>
</evidence>
<evidence type="ECO:0000256" key="2">
    <source>
        <dbReference type="ARBA" id="ARBA00008891"/>
    </source>
</evidence>
<feature type="domain" description="Pectinesterase catalytic" evidence="11">
    <location>
        <begin position="85"/>
        <end position="371"/>
    </location>
</feature>
<dbReference type="InterPro" id="IPR011050">
    <property type="entry name" value="Pectin_lyase_fold/virulence"/>
</dbReference>
<comment type="catalytic activity">
    <reaction evidence="7 10">
        <text>[(1-&gt;4)-alpha-D-galacturonosyl methyl ester](n) + n H2O = [(1-&gt;4)-alpha-D-galacturonosyl](n) + n methanol + n H(+)</text>
        <dbReference type="Rhea" id="RHEA:22380"/>
        <dbReference type="Rhea" id="RHEA-COMP:14570"/>
        <dbReference type="Rhea" id="RHEA-COMP:14573"/>
        <dbReference type="ChEBI" id="CHEBI:15377"/>
        <dbReference type="ChEBI" id="CHEBI:15378"/>
        <dbReference type="ChEBI" id="CHEBI:17790"/>
        <dbReference type="ChEBI" id="CHEBI:140522"/>
        <dbReference type="ChEBI" id="CHEBI:140523"/>
        <dbReference type="EC" id="3.1.1.11"/>
    </reaction>
</comment>
<name>A0A8T0JC53_CERPU</name>
<evidence type="ECO:0000259" key="11">
    <source>
        <dbReference type="Pfam" id="PF01095"/>
    </source>
</evidence>
<evidence type="ECO:0000256" key="10">
    <source>
        <dbReference type="RuleBase" id="RU000589"/>
    </source>
</evidence>
<dbReference type="InterPro" id="IPR033131">
    <property type="entry name" value="Pectinesterase_Asp_AS"/>
</dbReference>
<dbReference type="GO" id="GO:0030599">
    <property type="term" value="F:pectinesterase activity"/>
    <property type="evidence" value="ECO:0007669"/>
    <property type="project" value="UniProtKB-UniRule"/>
</dbReference>
<comment type="caution">
    <text evidence="12">The sequence shown here is derived from an EMBL/GenBank/DDBJ whole genome shotgun (WGS) entry which is preliminary data.</text>
</comment>
<comment type="similarity">
    <text evidence="2">Belongs to the pectinesterase family.</text>
</comment>
<accession>A0A8T0JC53</accession>
<evidence type="ECO:0000256" key="6">
    <source>
        <dbReference type="ARBA" id="ARBA00023180"/>
    </source>
</evidence>
<dbReference type="AlphaFoldDB" id="A0A8T0JC53"/>
<keyword evidence="4 10" id="KW-0378">Hydrolase</keyword>